<dbReference type="eggNOG" id="KOG0017">
    <property type="taxonomic scope" value="Eukaryota"/>
</dbReference>
<dbReference type="InterPro" id="IPR012337">
    <property type="entry name" value="RNaseH-like_sf"/>
</dbReference>
<organism evidence="2 3">
    <name type="scientific">Theobroma cacao</name>
    <name type="common">Cacao</name>
    <name type="synonym">Cocoa</name>
    <dbReference type="NCBI Taxonomy" id="3641"/>
    <lineage>
        <taxon>Eukaryota</taxon>
        <taxon>Viridiplantae</taxon>
        <taxon>Streptophyta</taxon>
        <taxon>Embryophyta</taxon>
        <taxon>Tracheophyta</taxon>
        <taxon>Spermatophyta</taxon>
        <taxon>Magnoliopsida</taxon>
        <taxon>eudicotyledons</taxon>
        <taxon>Gunneridae</taxon>
        <taxon>Pentapetalae</taxon>
        <taxon>rosids</taxon>
        <taxon>malvids</taxon>
        <taxon>Malvales</taxon>
        <taxon>Malvaceae</taxon>
        <taxon>Byttnerioideae</taxon>
        <taxon>Theobroma</taxon>
    </lineage>
</organism>
<evidence type="ECO:0000313" key="3">
    <source>
        <dbReference type="Proteomes" id="UP000026915"/>
    </source>
</evidence>
<feature type="domain" description="Integrase catalytic" evidence="1">
    <location>
        <begin position="384"/>
        <end position="544"/>
    </location>
</feature>
<evidence type="ECO:0000313" key="2">
    <source>
        <dbReference type="EMBL" id="EOX99301.1"/>
    </source>
</evidence>
<dbReference type="Pfam" id="PF03732">
    <property type="entry name" value="Retrotrans_gag"/>
    <property type="match status" value="1"/>
</dbReference>
<dbReference type="InterPro" id="IPR001584">
    <property type="entry name" value="Integrase_cat-core"/>
</dbReference>
<gene>
    <name evidence="2" type="ORF">TCM_007935</name>
</gene>
<dbReference type="Gene3D" id="2.40.70.10">
    <property type="entry name" value="Acid Proteases"/>
    <property type="match status" value="1"/>
</dbReference>
<dbReference type="Gene3D" id="3.30.420.10">
    <property type="entry name" value="Ribonuclease H-like superfamily/Ribonuclease H"/>
    <property type="match status" value="1"/>
</dbReference>
<reference evidence="2 3" key="1">
    <citation type="journal article" date="2013" name="Genome Biol.">
        <title>The genome sequence of the most widely cultivated cacao type and its use to identify candidate genes regulating pod color.</title>
        <authorList>
            <person name="Motamayor J.C."/>
            <person name="Mockaitis K."/>
            <person name="Schmutz J."/>
            <person name="Haiminen N."/>
            <person name="Iii D.L."/>
            <person name="Cornejo O."/>
            <person name="Findley S.D."/>
            <person name="Zheng P."/>
            <person name="Utro F."/>
            <person name="Royaert S."/>
            <person name="Saski C."/>
            <person name="Jenkins J."/>
            <person name="Podicheti R."/>
            <person name="Zhao M."/>
            <person name="Scheffler B.E."/>
            <person name="Stack J.C."/>
            <person name="Feltus F.A."/>
            <person name="Mustiga G.M."/>
            <person name="Amores F."/>
            <person name="Phillips W."/>
            <person name="Marelli J.P."/>
            <person name="May G.D."/>
            <person name="Shapiro H."/>
            <person name="Ma J."/>
            <person name="Bustamante C.D."/>
            <person name="Schnell R.J."/>
            <person name="Main D."/>
            <person name="Gilbert D."/>
            <person name="Parida L."/>
            <person name="Kuhn D.N."/>
        </authorList>
    </citation>
    <scope>NUCLEOTIDE SEQUENCE [LARGE SCALE GENOMIC DNA]</scope>
    <source>
        <strain evidence="3">cv. Matina 1-6</strain>
    </source>
</reference>
<dbReference type="EMBL" id="CM001880">
    <property type="protein sequence ID" value="EOX99301.1"/>
    <property type="molecule type" value="Genomic_DNA"/>
</dbReference>
<dbReference type="Proteomes" id="UP000026915">
    <property type="component" value="Chromosome 2"/>
</dbReference>
<dbReference type="InterPro" id="IPR021109">
    <property type="entry name" value="Peptidase_aspartic_dom_sf"/>
</dbReference>
<dbReference type="PANTHER" id="PTHR48475">
    <property type="entry name" value="RIBONUCLEASE H"/>
    <property type="match status" value="1"/>
</dbReference>
<dbReference type="CDD" id="cd00303">
    <property type="entry name" value="retropepsin_like"/>
    <property type="match status" value="1"/>
</dbReference>
<dbReference type="AlphaFoldDB" id="A0A061E4M9"/>
<accession>A0A061E4M9</accession>
<dbReference type="GO" id="GO:0003676">
    <property type="term" value="F:nucleic acid binding"/>
    <property type="evidence" value="ECO:0007669"/>
    <property type="project" value="InterPro"/>
</dbReference>
<protein>
    <recommendedName>
        <fullName evidence="1">Integrase catalytic domain-containing protein</fullName>
    </recommendedName>
</protein>
<keyword evidence="3" id="KW-1185">Reference proteome</keyword>
<evidence type="ECO:0000259" key="1">
    <source>
        <dbReference type="PROSITE" id="PS50994"/>
    </source>
</evidence>
<dbReference type="HOGENOM" id="CLU_472839_0_0_1"/>
<dbReference type="InterPro" id="IPR005162">
    <property type="entry name" value="Retrotrans_gag_dom"/>
</dbReference>
<name>A0A061E4M9_THECC</name>
<dbReference type="PANTHER" id="PTHR48475:SF1">
    <property type="entry name" value="RNASE H TYPE-1 DOMAIN-CONTAINING PROTEIN"/>
    <property type="match status" value="1"/>
</dbReference>
<dbReference type="SUPFAM" id="SSF53098">
    <property type="entry name" value="Ribonuclease H-like"/>
    <property type="match status" value="2"/>
</dbReference>
<dbReference type="PROSITE" id="PS50994">
    <property type="entry name" value="INTEGRASE"/>
    <property type="match status" value="1"/>
</dbReference>
<dbReference type="InterPro" id="IPR036397">
    <property type="entry name" value="RNaseH_sf"/>
</dbReference>
<dbReference type="GO" id="GO:0015074">
    <property type="term" value="P:DNA integration"/>
    <property type="evidence" value="ECO:0007669"/>
    <property type="project" value="InterPro"/>
</dbReference>
<dbReference type="Gramene" id="EOX99301">
    <property type="protein sequence ID" value="EOX99301"/>
    <property type="gene ID" value="TCM_007935"/>
</dbReference>
<dbReference type="InParanoid" id="A0A061E4M9"/>
<sequence length="577" mass="65805">MQVLEENNKRIMETINQFASSIATISQPPPLTVENVTNVVNNNENGGNGESSIDPLLNTTHPSIIGNPITTGDAREHVMKFVETLGVMGLDDDLKLKEFSKSLIDKVYTWYVNLTLGSIDYWNQMCRMFEEKLFSTQENVTFIDLGREHQKAREDLMEYMQRFRERVLDIQYSHHENELVKKMTNGYENAIAFTKVDICTSHPYHNKPLYVESNVNGYLVRRMFIDDGSSVNIMPLSTLKAMNIDLRSLRRSMTITSFDNKEIKTLGQVMEGSFFTLTISFLPRATNVSKVIKSQALSDLLAHFPSQFEEVIPDSIPEKLHEVYSVSTEDGKWELYFDVSSTMFGGEYEALILGLYAATFMGVNSLCIHEDSNMIVRRTNGEFSLKEPMLASYRTIVQSLLQQFQKGHTWILATVECFTKWVEVIPLKKATRSIVANFIEENIICRFGTPKHILSDNGTPFVNSSVKELLALYDVDHVKLTSYCLKKNSQTEATNKTLLKVLSRMVHDDPKMWHDAIPVTLWAYRTSKRALTNATPFFLVYGTKTILPVEILVPLARLALDAEMENDALRMMELKTL</sequence>
<proteinExistence type="predicted"/>
<dbReference type="Pfam" id="PF00665">
    <property type="entry name" value="rve"/>
    <property type="match status" value="1"/>
</dbReference>